<dbReference type="EMBL" id="BKCJ010269254">
    <property type="protein sequence ID" value="GEZ35737.1"/>
    <property type="molecule type" value="Genomic_DNA"/>
</dbReference>
<dbReference type="Pfam" id="PF26130">
    <property type="entry name" value="PB1-like"/>
    <property type="match status" value="1"/>
</dbReference>
<dbReference type="AlphaFoldDB" id="A0A699I8N5"/>
<evidence type="ECO:0000256" key="1">
    <source>
        <dbReference type="SAM" id="MobiDB-lite"/>
    </source>
</evidence>
<sequence>MTFKVLLHHYGRFTSPSEREFIGEMVATIDPVKLDTFSTEQVKLILTNCLDYDGNPSTFLYIKKPNCTFDSGLVLLADAIQECDMILTYTQSHGNRLHVYVSRVELSLLVVAEQHRDETNKAENQEKPSCAKKLFG</sequence>
<name>A0A699I8N5_TANCI</name>
<organism evidence="3">
    <name type="scientific">Tanacetum cinerariifolium</name>
    <name type="common">Dalmatian daisy</name>
    <name type="synonym">Chrysanthemum cinerariifolium</name>
    <dbReference type="NCBI Taxonomy" id="118510"/>
    <lineage>
        <taxon>Eukaryota</taxon>
        <taxon>Viridiplantae</taxon>
        <taxon>Streptophyta</taxon>
        <taxon>Embryophyta</taxon>
        <taxon>Tracheophyta</taxon>
        <taxon>Spermatophyta</taxon>
        <taxon>Magnoliopsida</taxon>
        <taxon>eudicotyledons</taxon>
        <taxon>Gunneridae</taxon>
        <taxon>Pentapetalae</taxon>
        <taxon>asterids</taxon>
        <taxon>campanulids</taxon>
        <taxon>Asterales</taxon>
        <taxon>Asteraceae</taxon>
        <taxon>Asteroideae</taxon>
        <taxon>Anthemideae</taxon>
        <taxon>Anthemidinae</taxon>
        <taxon>Tanacetum</taxon>
    </lineage>
</organism>
<accession>A0A699I8N5</accession>
<evidence type="ECO:0000259" key="2">
    <source>
        <dbReference type="Pfam" id="PF26130"/>
    </source>
</evidence>
<comment type="caution">
    <text evidence="3">The sequence shown here is derived from an EMBL/GenBank/DDBJ whole genome shotgun (WGS) entry which is preliminary data.</text>
</comment>
<evidence type="ECO:0000313" key="3">
    <source>
        <dbReference type="EMBL" id="GEZ35737.1"/>
    </source>
</evidence>
<proteinExistence type="predicted"/>
<feature type="compositionally biased region" description="Basic and acidic residues" evidence="1">
    <location>
        <begin position="117"/>
        <end position="126"/>
    </location>
</feature>
<reference evidence="3" key="1">
    <citation type="journal article" date="2019" name="Sci. Rep.">
        <title>Draft genome of Tanacetum cinerariifolium, the natural source of mosquito coil.</title>
        <authorList>
            <person name="Yamashiro T."/>
            <person name="Shiraishi A."/>
            <person name="Satake H."/>
            <person name="Nakayama K."/>
        </authorList>
    </citation>
    <scope>NUCLEOTIDE SEQUENCE</scope>
</reference>
<feature type="region of interest" description="Disordered" evidence="1">
    <location>
        <begin position="117"/>
        <end position="136"/>
    </location>
</feature>
<feature type="domain" description="PB1-like" evidence="2">
    <location>
        <begin position="3"/>
        <end position="102"/>
    </location>
</feature>
<protein>
    <recommendedName>
        <fullName evidence="2">PB1-like domain-containing protein</fullName>
    </recommendedName>
</protein>
<dbReference type="InterPro" id="IPR058594">
    <property type="entry name" value="PB1-like_dom_pln"/>
</dbReference>
<gene>
    <name evidence="3" type="ORF">Tci_507710</name>
</gene>